<keyword evidence="2" id="KW-1185">Reference proteome</keyword>
<reference evidence="1 2" key="1">
    <citation type="submission" date="2022-11" db="EMBL/GenBank/DDBJ databases">
        <title>Minimal conservation of predation-associated metabolite biosynthetic gene clusters underscores biosynthetic potential of Myxococcota including descriptions for ten novel species: Archangium lansinium sp. nov., Myxococcus landrumus sp. nov., Nannocystis bai.</title>
        <authorList>
            <person name="Ahearne A."/>
            <person name="Stevens C."/>
            <person name="Dowd S."/>
        </authorList>
    </citation>
    <scope>NUCLEOTIDE SEQUENCE [LARGE SCALE GENOMIC DNA]</scope>
    <source>
        <strain evidence="1 2">NCELM</strain>
    </source>
</reference>
<protein>
    <submittedName>
        <fullName evidence="1">Uncharacterized protein</fullName>
    </submittedName>
</protein>
<gene>
    <name evidence="1" type="ORF">POL58_04660</name>
</gene>
<dbReference type="RefSeq" id="WP_271994827.1">
    <property type="nucleotide sequence ID" value="NZ_JAQNDN010000001.1"/>
</dbReference>
<dbReference type="Proteomes" id="UP001217838">
    <property type="component" value="Unassembled WGS sequence"/>
</dbReference>
<comment type="caution">
    <text evidence="1">The sequence shown here is derived from an EMBL/GenBank/DDBJ whole genome shotgun (WGS) entry which is preliminary data.</text>
</comment>
<sequence>MSARRHPDPQARLAALAALLADPAISWGRVATSLACWPAAAPQWRGATIIIHNQR</sequence>
<accession>A0ABT5B0M7</accession>
<proteinExistence type="predicted"/>
<evidence type="ECO:0000313" key="1">
    <source>
        <dbReference type="EMBL" id="MDC0667013.1"/>
    </source>
</evidence>
<organism evidence="1 2">
    <name type="scientific">Nannocystis radixulma</name>
    <dbReference type="NCBI Taxonomy" id="2995305"/>
    <lineage>
        <taxon>Bacteria</taxon>
        <taxon>Pseudomonadati</taxon>
        <taxon>Myxococcota</taxon>
        <taxon>Polyangia</taxon>
        <taxon>Nannocystales</taxon>
        <taxon>Nannocystaceae</taxon>
        <taxon>Nannocystis</taxon>
    </lineage>
</organism>
<name>A0ABT5B0M7_9BACT</name>
<dbReference type="EMBL" id="JAQNDN010000001">
    <property type="protein sequence ID" value="MDC0667013.1"/>
    <property type="molecule type" value="Genomic_DNA"/>
</dbReference>
<evidence type="ECO:0000313" key="2">
    <source>
        <dbReference type="Proteomes" id="UP001217838"/>
    </source>
</evidence>